<gene>
    <name evidence="1" type="ORF">ACELLULO517_26480</name>
</gene>
<comment type="caution">
    <text evidence="1">The sequence shown here is derived from an EMBL/GenBank/DDBJ whole genome shotgun (WGS) entry which is preliminary data.</text>
</comment>
<dbReference type="AlphaFoldDB" id="A0A963Z754"/>
<protein>
    <submittedName>
        <fullName evidence="1">Tautomerase family protein</fullName>
    </submittedName>
</protein>
<dbReference type="Gene3D" id="3.30.429.10">
    <property type="entry name" value="Macrophage Migration Inhibitory Factor"/>
    <property type="match status" value="1"/>
</dbReference>
<accession>A0A963Z754</accession>
<dbReference type="RefSeq" id="WP_227310564.1">
    <property type="nucleotide sequence ID" value="NZ_JAESVA010000017.1"/>
</dbReference>
<proteinExistence type="predicted"/>
<keyword evidence="2" id="KW-1185">Reference proteome</keyword>
<dbReference type="PANTHER" id="PTHR38460">
    <property type="entry name" value="TAUTOMERASE YOLI-RELATED"/>
    <property type="match status" value="1"/>
</dbReference>
<dbReference type="Proteomes" id="UP000721844">
    <property type="component" value="Unassembled WGS sequence"/>
</dbReference>
<name>A0A963Z754_9PROT</name>
<evidence type="ECO:0000313" key="1">
    <source>
        <dbReference type="EMBL" id="MCB8883821.1"/>
    </source>
</evidence>
<dbReference type="EMBL" id="JAESVA010000017">
    <property type="protein sequence ID" value="MCB8883821.1"/>
    <property type="molecule type" value="Genomic_DNA"/>
</dbReference>
<reference evidence="1 2" key="1">
    <citation type="journal article" date="2021" name="Microorganisms">
        <title>Acidisoma silvae sp. nov. and Acidisomacellulosilytica sp. nov., Two Acidophilic Bacteria Isolated from Decaying Wood, Hydrolyzing Cellulose and Producing Poly-3-hydroxybutyrate.</title>
        <authorList>
            <person name="Mieszkin S."/>
            <person name="Pouder E."/>
            <person name="Uroz S."/>
            <person name="Simon-Colin C."/>
            <person name="Alain K."/>
        </authorList>
    </citation>
    <scope>NUCLEOTIDE SEQUENCE [LARGE SCALE GENOMIC DNA]</scope>
    <source>
        <strain evidence="1 2">HW T5.17</strain>
    </source>
</reference>
<evidence type="ECO:0000313" key="2">
    <source>
        <dbReference type="Proteomes" id="UP000721844"/>
    </source>
</evidence>
<dbReference type="SUPFAM" id="SSF55331">
    <property type="entry name" value="Tautomerase/MIF"/>
    <property type="match status" value="1"/>
</dbReference>
<organism evidence="1 2">
    <name type="scientific">Acidisoma cellulosilyticum</name>
    <dbReference type="NCBI Taxonomy" id="2802395"/>
    <lineage>
        <taxon>Bacteria</taxon>
        <taxon>Pseudomonadati</taxon>
        <taxon>Pseudomonadota</taxon>
        <taxon>Alphaproteobacteria</taxon>
        <taxon>Acetobacterales</taxon>
        <taxon>Acidocellaceae</taxon>
        <taxon>Acidisoma</taxon>
    </lineage>
</organism>
<sequence length="129" mass="14794">MPLLVFNLVQGRSEPEVRNIADVAHEVLVRTFKVHPRDRYQIINQRPMAHLIAEDTGLGFNRSANLLILQMFSRPRSVTEKTEFYKQMSDDLALYCKIEPTDLIISIVQNSDEDWSFGRGEAQFLTGAL</sequence>
<dbReference type="Pfam" id="PF14552">
    <property type="entry name" value="Tautomerase_2"/>
    <property type="match status" value="1"/>
</dbReference>
<dbReference type="PANTHER" id="PTHR38460:SF1">
    <property type="entry name" value="TAUTOMERASE YOLI-RELATED"/>
    <property type="match status" value="1"/>
</dbReference>
<dbReference type="InterPro" id="IPR014347">
    <property type="entry name" value="Tautomerase/MIF_sf"/>
</dbReference>
<dbReference type="InterPro" id="IPR037479">
    <property type="entry name" value="Tauto_MSAD"/>
</dbReference>